<name>A0A0M2R5F9_9PROT</name>
<reference evidence="6 7" key="1">
    <citation type="submission" date="2015-03" db="EMBL/GenBank/DDBJ databases">
        <title>Genome sequence of Kiloniella sp. P1-1, isolated from the gut microflora of Pacific white shrimp, Penaeus vannamei.</title>
        <authorList>
            <person name="Shao Z."/>
            <person name="Wang L."/>
            <person name="Li X."/>
        </authorList>
    </citation>
    <scope>NUCLEOTIDE SEQUENCE [LARGE SCALE GENOMIC DNA]</scope>
    <source>
        <strain evidence="6 7">P1-1</strain>
    </source>
</reference>
<keyword evidence="7" id="KW-1185">Reference proteome</keyword>
<evidence type="ECO:0000313" key="7">
    <source>
        <dbReference type="Proteomes" id="UP000034491"/>
    </source>
</evidence>
<comment type="subunit">
    <text evidence="3">Homotrimer.</text>
</comment>
<organism evidence="6 7">
    <name type="scientific">Kiloniella litopenaei</name>
    <dbReference type="NCBI Taxonomy" id="1549748"/>
    <lineage>
        <taxon>Bacteria</taxon>
        <taxon>Pseudomonadati</taxon>
        <taxon>Pseudomonadota</taxon>
        <taxon>Alphaproteobacteria</taxon>
        <taxon>Rhodospirillales</taxon>
        <taxon>Kiloniellaceae</taxon>
        <taxon>Kiloniella</taxon>
    </lineage>
</organism>
<dbReference type="InterPro" id="IPR000887">
    <property type="entry name" value="Aldlse_KDPG_KHG"/>
</dbReference>
<dbReference type="NCBIfam" id="TIGR01182">
    <property type="entry name" value="eda"/>
    <property type="match status" value="1"/>
</dbReference>
<dbReference type="Proteomes" id="UP000034491">
    <property type="component" value="Unassembled WGS sequence"/>
</dbReference>
<dbReference type="SUPFAM" id="SSF51569">
    <property type="entry name" value="Aldolase"/>
    <property type="match status" value="1"/>
</dbReference>
<evidence type="ECO:0000256" key="1">
    <source>
        <dbReference type="ARBA" id="ARBA00004761"/>
    </source>
</evidence>
<dbReference type="PANTHER" id="PTHR30246">
    <property type="entry name" value="2-KETO-3-DEOXY-6-PHOSPHOGLUCONATE ALDOLASE"/>
    <property type="match status" value="1"/>
</dbReference>
<accession>A0A0M2R5F9</accession>
<sequence length="217" mass="23053">MMAMTDKQHQSFLSTTLEQAVILPVLVIEREEDAIPLAEALLAGGCNSVEVTLRSDAALAAMEKIATRLPELTLGAGTLLECEQFQQVKDAGARYALSPGTTKKLAQAAIDADFAYVPAATTPSEVLELRELGFKIQKLFPAGASGGIEMLKSLSSPISDVRFCPTGGVSTANVQDYLTQPNVICVGGSWLAPKELVAEKNWAAIAKIVQESYAAVR</sequence>
<dbReference type="Gene3D" id="3.20.20.70">
    <property type="entry name" value="Aldolase class I"/>
    <property type="match status" value="1"/>
</dbReference>
<dbReference type="EMBL" id="LANI01000009">
    <property type="protein sequence ID" value="KKJ76921.1"/>
    <property type="molecule type" value="Genomic_DNA"/>
</dbReference>
<gene>
    <name evidence="6" type="ORF">WH95_10940</name>
</gene>
<comment type="similarity">
    <text evidence="2">Belongs to the KHG/KDPG aldolase family.</text>
</comment>
<proteinExistence type="inferred from homology"/>
<dbReference type="PANTHER" id="PTHR30246:SF1">
    <property type="entry name" value="2-DEHYDRO-3-DEOXY-6-PHOSPHOGALACTONATE ALDOLASE-RELATED"/>
    <property type="match status" value="1"/>
</dbReference>
<dbReference type="PATRIC" id="fig|1549748.8.peg.4271"/>
<dbReference type="CDD" id="cd00452">
    <property type="entry name" value="KDPG_aldolase"/>
    <property type="match status" value="1"/>
</dbReference>
<dbReference type="Pfam" id="PF01081">
    <property type="entry name" value="Aldolase"/>
    <property type="match status" value="1"/>
</dbReference>
<dbReference type="InterPro" id="IPR013785">
    <property type="entry name" value="Aldolase_TIM"/>
</dbReference>
<dbReference type="NCBIfam" id="NF004325">
    <property type="entry name" value="PRK05718.1"/>
    <property type="match status" value="1"/>
</dbReference>
<dbReference type="AlphaFoldDB" id="A0A0M2R5F9"/>
<evidence type="ECO:0000256" key="4">
    <source>
        <dbReference type="ARBA" id="ARBA00023239"/>
    </source>
</evidence>
<comment type="pathway">
    <text evidence="1">Carbohydrate acid metabolism.</text>
</comment>
<evidence type="ECO:0000313" key="6">
    <source>
        <dbReference type="EMBL" id="KKJ76921.1"/>
    </source>
</evidence>
<comment type="caution">
    <text evidence="6">The sequence shown here is derived from an EMBL/GenBank/DDBJ whole genome shotgun (WGS) entry which is preliminary data.</text>
</comment>
<evidence type="ECO:0000256" key="2">
    <source>
        <dbReference type="ARBA" id="ARBA00006906"/>
    </source>
</evidence>
<keyword evidence="5" id="KW-0119">Carbohydrate metabolism</keyword>
<keyword evidence="4" id="KW-0456">Lyase</keyword>
<dbReference type="STRING" id="1549748.WH95_10940"/>
<protein>
    <submittedName>
        <fullName evidence="6">2-dehydro-3-deoxyphosphogluconate aldolase</fullName>
    </submittedName>
</protein>
<dbReference type="GO" id="GO:0016829">
    <property type="term" value="F:lyase activity"/>
    <property type="evidence" value="ECO:0007669"/>
    <property type="project" value="UniProtKB-KW"/>
</dbReference>
<evidence type="ECO:0000256" key="3">
    <source>
        <dbReference type="ARBA" id="ARBA00011233"/>
    </source>
</evidence>
<evidence type="ECO:0000256" key="5">
    <source>
        <dbReference type="ARBA" id="ARBA00023277"/>
    </source>
</evidence>